<feature type="transmembrane region" description="Helical" evidence="1">
    <location>
        <begin position="278"/>
        <end position="300"/>
    </location>
</feature>
<accession>A0A1H2ZEJ0</accession>
<feature type="transmembrane region" description="Helical" evidence="1">
    <location>
        <begin position="215"/>
        <end position="240"/>
    </location>
</feature>
<dbReference type="EMBL" id="FNON01000002">
    <property type="protein sequence ID" value="SDX15149.1"/>
    <property type="molecule type" value="Genomic_DNA"/>
</dbReference>
<feature type="transmembrane region" description="Helical" evidence="1">
    <location>
        <begin position="76"/>
        <end position="95"/>
    </location>
</feature>
<sequence>MPLTPYRRVLAVPGVRSSMLLFFFARLPMTAMGITMTLHVVGDLGKGYGAAGLVGAAITLGNAVAAPVLGRLIDHYGLRLVTVICGLSTTAFWLVSPYLTFPALVIVALPGGILTVPAGSIARQVLAALVPETKRRTAFSLDTISVEISFMFGPAAAVFVVTQYSSTLMLTAIGVSFGISSLLLYLMNPPIRGEDETASDEGGRPPMRSWLRGKFISTLLIAVGALFVLIGTEVAAIAALRDTGNVEWTGMVIIAMCVASLIGGIVHGAVHKSLSQGWLVFLLAALTLPVGLFIQPWWLLALALIPMNLMCAPTLAATTETVSKLAPPQVRGEAMGIQDAATRLGLSLGGPAIGFAIDHSSAAWGFFAAGARALVLAGFGKAFERSLKPEPVLAS</sequence>
<dbReference type="AlphaFoldDB" id="A0A1H2ZEJ0"/>
<proteinExistence type="predicted"/>
<feature type="transmembrane region" description="Helical" evidence="1">
    <location>
        <begin position="47"/>
        <end position="69"/>
    </location>
</feature>
<name>A0A1H2ZEJ0_9PSEU</name>
<dbReference type="GO" id="GO:0022857">
    <property type="term" value="F:transmembrane transporter activity"/>
    <property type="evidence" value="ECO:0007669"/>
    <property type="project" value="InterPro"/>
</dbReference>
<protein>
    <submittedName>
        <fullName evidence="2">Predicted arabinose efflux permease, MFS family</fullName>
    </submittedName>
</protein>
<dbReference type="Pfam" id="PF07690">
    <property type="entry name" value="MFS_1"/>
    <property type="match status" value="1"/>
</dbReference>
<dbReference type="PANTHER" id="PTHR23542:SF1">
    <property type="entry name" value="MAJOR FACILITATOR SUPERFAMILY (MFS) PROFILE DOMAIN-CONTAINING PROTEIN"/>
    <property type="match status" value="1"/>
</dbReference>
<dbReference type="Proteomes" id="UP000199515">
    <property type="component" value="Unassembled WGS sequence"/>
</dbReference>
<feature type="transmembrane region" description="Helical" evidence="1">
    <location>
        <begin position="168"/>
        <end position="187"/>
    </location>
</feature>
<dbReference type="InterPro" id="IPR036259">
    <property type="entry name" value="MFS_trans_sf"/>
</dbReference>
<dbReference type="Gene3D" id="1.20.1250.20">
    <property type="entry name" value="MFS general substrate transporter like domains"/>
    <property type="match status" value="1"/>
</dbReference>
<evidence type="ECO:0000313" key="3">
    <source>
        <dbReference type="Proteomes" id="UP000199515"/>
    </source>
</evidence>
<keyword evidence="1" id="KW-1133">Transmembrane helix</keyword>
<feature type="transmembrane region" description="Helical" evidence="1">
    <location>
        <begin position="246"/>
        <end position="266"/>
    </location>
</feature>
<dbReference type="PANTHER" id="PTHR23542">
    <property type="match status" value="1"/>
</dbReference>
<reference evidence="2 3" key="1">
    <citation type="submission" date="2016-10" db="EMBL/GenBank/DDBJ databases">
        <authorList>
            <person name="de Groot N.N."/>
        </authorList>
    </citation>
    <scope>NUCLEOTIDE SEQUENCE [LARGE SCALE GENOMIC DNA]</scope>
    <source>
        <strain evidence="2 3">CPCC 202699</strain>
    </source>
</reference>
<dbReference type="SUPFAM" id="SSF103473">
    <property type="entry name" value="MFS general substrate transporter"/>
    <property type="match status" value="1"/>
</dbReference>
<dbReference type="RefSeq" id="WP_091288347.1">
    <property type="nucleotide sequence ID" value="NZ_FNON01000002.1"/>
</dbReference>
<evidence type="ECO:0000313" key="2">
    <source>
        <dbReference type="EMBL" id="SDX15149.1"/>
    </source>
</evidence>
<dbReference type="STRING" id="589385.SAMN05421504_102466"/>
<organism evidence="2 3">
    <name type="scientific">Amycolatopsis xylanica</name>
    <dbReference type="NCBI Taxonomy" id="589385"/>
    <lineage>
        <taxon>Bacteria</taxon>
        <taxon>Bacillati</taxon>
        <taxon>Actinomycetota</taxon>
        <taxon>Actinomycetes</taxon>
        <taxon>Pseudonocardiales</taxon>
        <taxon>Pseudonocardiaceae</taxon>
        <taxon>Amycolatopsis</taxon>
    </lineage>
</organism>
<dbReference type="InterPro" id="IPR011701">
    <property type="entry name" value="MFS"/>
</dbReference>
<dbReference type="OrthoDB" id="4229605at2"/>
<feature type="transmembrane region" description="Helical" evidence="1">
    <location>
        <begin position="20"/>
        <end position="41"/>
    </location>
</feature>
<keyword evidence="3" id="KW-1185">Reference proteome</keyword>
<feature type="transmembrane region" description="Helical" evidence="1">
    <location>
        <begin position="101"/>
        <end position="122"/>
    </location>
</feature>
<evidence type="ECO:0000256" key="1">
    <source>
        <dbReference type="SAM" id="Phobius"/>
    </source>
</evidence>
<gene>
    <name evidence="2" type="ORF">SAMN05421504_102466</name>
</gene>
<keyword evidence="1" id="KW-0812">Transmembrane</keyword>
<keyword evidence="1" id="KW-0472">Membrane</keyword>
<feature type="transmembrane region" description="Helical" evidence="1">
    <location>
        <begin position="143"/>
        <end position="162"/>
    </location>
</feature>